<dbReference type="Pfam" id="PF00535">
    <property type="entry name" value="Glycos_transf_2"/>
    <property type="match status" value="1"/>
</dbReference>
<comment type="caution">
    <text evidence="11">The sequence shown here is derived from an EMBL/GenBank/DDBJ whole genome shotgun (WGS) entry which is preliminary data.</text>
</comment>
<keyword evidence="12" id="KW-1185">Reference proteome</keyword>
<comment type="similarity">
    <text evidence="8">Belongs to the glycosyltransferase 2 family. CrtQ subfamily.</text>
</comment>
<keyword evidence="3" id="KW-0328">Glycosyltransferase</keyword>
<feature type="domain" description="Glycosyltransferase 2-like" evidence="10">
    <location>
        <begin position="7"/>
        <end position="156"/>
    </location>
</feature>
<proteinExistence type="inferred from homology"/>
<evidence type="ECO:0000256" key="5">
    <source>
        <dbReference type="ARBA" id="ARBA00023136"/>
    </source>
</evidence>
<dbReference type="EMBL" id="JADBGI010000004">
    <property type="protein sequence ID" value="MBE2998312.1"/>
    <property type="molecule type" value="Genomic_DNA"/>
</dbReference>
<comment type="subcellular location">
    <subcellularLocation>
        <location evidence="1">Cell membrane</location>
    </subcellularLocation>
</comment>
<name>A0ABR9P379_9ACTN</name>
<keyword evidence="4" id="KW-0808">Transferase</keyword>
<evidence type="ECO:0000256" key="8">
    <source>
        <dbReference type="ARBA" id="ARBA00038120"/>
    </source>
</evidence>
<dbReference type="SUPFAM" id="SSF53448">
    <property type="entry name" value="Nucleotide-diphospho-sugar transferases"/>
    <property type="match status" value="1"/>
</dbReference>
<sequence length="231" mass="24224">MIRAAAVVVPAHDEGASVAACVAAVHRSLALAPLPPHRCHVVVVADGCHDTTAAAARLMDAHVLDVPRVGVGTARAEGVQYAMELCTGVRPGALWLASTDADTLVPPWWISSQLRYAEEGHDAVAGTVEVGDWSLRPEGLAAHFARRFPVTDGHAHVHGANLGVRASAYIDAGGFPGLVSGEDRALVERLTVRGHAVRRPADLPVLTSARRAFRAPGGFGRLLDDLEQGSV</sequence>
<comment type="function">
    <text evidence="6">Catalyzes the glycosylation of 4,4'-diaponeurosporenoate, i.e. the esterification of glucose at the C1'' position with the carboxyl group of 4,4'-diaponeurosporenic acid, to form glycosyl-4,4'-diaponeurosporenoate. This is a step in the biosynthesis of staphyloxanthin, an orange pigment present in most staphylococci strains.</text>
</comment>
<evidence type="ECO:0000313" key="11">
    <source>
        <dbReference type="EMBL" id="MBE2998312.1"/>
    </source>
</evidence>
<evidence type="ECO:0000256" key="6">
    <source>
        <dbReference type="ARBA" id="ARBA00037281"/>
    </source>
</evidence>
<keyword evidence="5" id="KW-0472">Membrane</keyword>
<accession>A0ABR9P379</accession>
<dbReference type="PANTHER" id="PTHR43646">
    <property type="entry name" value="GLYCOSYLTRANSFERASE"/>
    <property type="match status" value="1"/>
</dbReference>
<dbReference type="Gene3D" id="3.90.550.10">
    <property type="entry name" value="Spore Coat Polysaccharide Biosynthesis Protein SpsA, Chain A"/>
    <property type="match status" value="1"/>
</dbReference>
<organism evidence="11 12">
    <name type="scientific">Nocardiopsis coralli</name>
    <dbReference type="NCBI Taxonomy" id="2772213"/>
    <lineage>
        <taxon>Bacteria</taxon>
        <taxon>Bacillati</taxon>
        <taxon>Actinomycetota</taxon>
        <taxon>Actinomycetes</taxon>
        <taxon>Streptosporangiales</taxon>
        <taxon>Nocardiopsidaceae</taxon>
        <taxon>Nocardiopsis</taxon>
    </lineage>
</organism>
<reference evidence="11 12" key="1">
    <citation type="submission" date="2020-09" db="EMBL/GenBank/DDBJ databases">
        <title>Diversity and distribution of actinomycetes associated with coral in the coast of Hainan.</title>
        <authorList>
            <person name="Li F."/>
        </authorList>
    </citation>
    <scope>NUCLEOTIDE SEQUENCE [LARGE SCALE GENOMIC DNA]</scope>
    <source>
        <strain evidence="11 12">HNM0947</strain>
    </source>
</reference>
<evidence type="ECO:0000256" key="2">
    <source>
        <dbReference type="ARBA" id="ARBA00022475"/>
    </source>
</evidence>
<dbReference type="InterPro" id="IPR029044">
    <property type="entry name" value="Nucleotide-diphossugar_trans"/>
</dbReference>
<evidence type="ECO:0000256" key="1">
    <source>
        <dbReference type="ARBA" id="ARBA00004236"/>
    </source>
</evidence>
<comment type="pathway">
    <text evidence="7">Carotenoid biosynthesis; staphyloxanthin biosynthesis; staphyloxanthin from farnesyl diphosphate: step 4/5.</text>
</comment>
<evidence type="ECO:0000256" key="9">
    <source>
        <dbReference type="ARBA" id="ARBA00040345"/>
    </source>
</evidence>
<evidence type="ECO:0000256" key="4">
    <source>
        <dbReference type="ARBA" id="ARBA00022679"/>
    </source>
</evidence>
<protein>
    <recommendedName>
        <fullName evidence="9">4,4'-diaponeurosporenoate glycosyltransferase</fullName>
    </recommendedName>
</protein>
<dbReference type="InterPro" id="IPR001173">
    <property type="entry name" value="Glyco_trans_2-like"/>
</dbReference>
<evidence type="ECO:0000256" key="7">
    <source>
        <dbReference type="ARBA" id="ARBA00037904"/>
    </source>
</evidence>
<evidence type="ECO:0000259" key="10">
    <source>
        <dbReference type="Pfam" id="PF00535"/>
    </source>
</evidence>
<gene>
    <name evidence="11" type="ORF">IDM40_06270</name>
</gene>
<keyword evidence="2" id="KW-1003">Cell membrane</keyword>
<dbReference type="PANTHER" id="PTHR43646:SF2">
    <property type="entry name" value="GLYCOSYLTRANSFERASE 2-LIKE DOMAIN-CONTAINING PROTEIN"/>
    <property type="match status" value="1"/>
</dbReference>
<evidence type="ECO:0000256" key="3">
    <source>
        <dbReference type="ARBA" id="ARBA00022676"/>
    </source>
</evidence>
<evidence type="ECO:0000313" key="12">
    <source>
        <dbReference type="Proteomes" id="UP000806528"/>
    </source>
</evidence>
<dbReference type="Proteomes" id="UP000806528">
    <property type="component" value="Unassembled WGS sequence"/>
</dbReference>